<dbReference type="RefSeq" id="WP_160495985.1">
    <property type="nucleotide sequence ID" value="NZ_WUBI01000001.1"/>
</dbReference>
<protein>
    <submittedName>
        <fullName evidence="1">Uncharacterized protein</fullName>
    </submittedName>
</protein>
<dbReference type="AlphaFoldDB" id="A0A7X3IED8"/>
<evidence type="ECO:0000313" key="2">
    <source>
        <dbReference type="Proteomes" id="UP000460318"/>
    </source>
</evidence>
<dbReference type="InterPro" id="IPR056298">
    <property type="entry name" value="AlkZ-rel"/>
</dbReference>
<evidence type="ECO:0000313" key="1">
    <source>
        <dbReference type="EMBL" id="MWV42378.1"/>
    </source>
</evidence>
<sequence length="229" mass="26258">MSANEKEIFVRHFEEASNYIHRIGILPLASIIPDYPSLESITSKESWYSGTEQDPWSWRVRFPVEGKAAYGKFFRKKAVLISTEWFPWVHACLGLGIDAEKLYRDGMLSRTAWQLYQLINIDQGIDTRVLRERAQMKAKEDKKAFDQAVIELQDSLLIVISGVQERVNADGEPNGWNSTAYETATHWMSQHGLKAAECTKEEACNEIMARLQDNCSDKSIAFFKKVFQV</sequence>
<dbReference type="Pfam" id="PF24741">
    <property type="entry name" value="AlkZ-rel"/>
    <property type="match status" value="1"/>
</dbReference>
<name>A0A7X3IED8_9BACL</name>
<dbReference type="EMBL" id="WUBI01000001">
    <property type="protein sequence ID" value="MWV42378.1"/>
    <property type="molecule type" value="Genomic_DNA"/>
</dbReference>
<proteinExistence type="predicted"/>
<reference evidence="1 2" key="1">
    <citation type="submission" date="2019-12" db="EMBL/GenBank/DDBJ databases">
        <title>Paenibacillus sp. nov., an endophytic bacterium isolated from the stem of Dendrobium.</title>
        <authorList>
            <person name="Zhao R."/>
        </authorList>
    </citation>
    <scope>NUCLEOTIDE SEQUENCE [LARGE SCALE GENOMIC DNA]</scope>
    <source>
        <strain evidence="1 2">HJL G12</strain>
    </source>
</reference>
<dbReference type="Proteomes" id="UP000460318">
    <property type="component" value="Unassembled WGS sequence"/>
</dbReference>
<keyword evidence="2" id="KW-1185">Reference proteome</keyword>
<comment type="caution">
    <text evidence="1">The sequence shown here is derived from an EMBL/GenBank/DDBJ whole genome shotgun (WGS) entry which is preliminary data.</text>
</comment>
<organism evidence="1 2">
    <name type="scientific">Paenibacillus dendrobii</name>
    <dbReference type="NCBI Taxonomy" id="2691084"/>
    <lineage>
        <taxon>Bacteria</taxon>
        <taxon>Bacillati</taxon>
        <taxon>Bacillota</taxon>
        <taxon>Bacilli</taxon>
        <taxon>Bacillales</taxon>
        <taxon>Paenibacillaceae</taxon>
        <taxon>Paenibacillus</taxon>
    </lineage>
</organism>
<accession>A0A7X3IED8</accession>
<gene>
    <name evidence="1" type="ORF">GRF59_01930</name>
</gene>